<dbReference type="Proteomes" id="UP001501578">
    <property type="component" value="Unassembled WGS sequence"/>
</dbReference>
<dbReference type="SUPFAM" id="SSF53474">
    <property type="entry name" value="alpha/beta-Hydrolases"/>
    <property type="match status" value="1"/>
</dbReference>
<dbReference type="Pfam" id="PF12697">
    <property type="entry name" value="Abhydrolase_6"/>
    <property type="match status" value="1"/>
</dbReference>
<name>A0ABN1PVJ2_9ACTN</name>
<reference evidence="3 4" key="1">
    <citation type="journal article" date="2019" name="Int. J. Syst. Evol. Microbiol.">
        <title>The Global Catalogue of Microorganisms (GCM) 10K type strain sequencing project: providing services to taxonomists for standard genome sequencing and annotation.</title>
        <authorList>
            <consortium name="The Broad Institute Genomics Platform"/>
            <consortium name="The Broad Institute Genome Sequencing Center for Infectious Disease"/>
            <person name="Wu L."/>
            <person name="Ma J."/>
        </authorList>
    </citation>
    <scope>NUCLEOTIDE SEQUENCE [LARGE SCALE GENOMIC DNA]</scope>
    <source>
        <strain evidence="3 4">JCM 11136</strain>
    </source>
</reference>
<accession>A0ABN1PVJ2</accession>
<feature type="domain" description="AB hydrolase-1" evidence="2">
    <location>
        <begin position="17"/>
        <end position="204"/>
    </location>
</feature>
<protein>
    <recommendedName>
        <fullName evidence="2">AB hydrolase-1 domain-containing protein</fullName>
    </recommendedName>
</protein>
<proteinExistence type="predicted"/>
<evidence type="ECO:0000313" key="4">
    <source>
        <dbReference type="Proteomes" id="UP001501578"/>
    </source>
</evidence>
<feature type="region of interest" description="Disordered" evidence="1">
    <location>
        <begin position="227"/>
        <end position="249"/>
    </location>
</feature>
<dbReference type="Gene3D" id="3.40.50.1820">
    <property type="entry name" value="alpha/beta hydrolase"/>
    <property type="match status" value="1"/>
</dbReference>
<gene>
    <name evidence="3" type="ORF">GCM10009560_39660</name>
</gene>
<evidence type="ECO:0000256" key="1">
    <source>
        <dbReference type="SAM" id="MobiDB-lite"/>
    </source>
</evidence>
<dbReference type="InterPro" id="IPR029058">
    <property type="entry name" value="AB_hydrolase_fold"/>
</dbReference>
<evidence type="ECO:0000259" key="2">
    <source>
        <dbReference type="Pfam" id="PF12697"/>
    </source>
</evidence>
<sequence length="249" mass="25881">MVVVAAVRPGEGTMTEILLLPGGGRTSADWRLAAPLLEAAGFRTVAVELPDLGSWSWAGAVQSVDEAINDHGMEHPAVVGHSLGGIVAALWASEHPACSLAVNLDGHTNPTGPFAGVDSVGAEHNMRAFLAEQTAGDPVMTHLIARMDAVVLGFVLAGVARPHRRLPGGPLSPPRRLLQRLGSECDVASCRLGGLRRLCPRFARGLKTVAAQTPLLSLADLATGHDTHLAGPAPVGGGDRLPRRPGHRP</sequence>
<comment type="caution">
    <text evidence="3">The sequence shown here is derived from an EMBL/GenBank/DDBJ whole genome shotgun (WGS) entry which is preliminary data.</text>
</comment>
<keyword evidence="4" id="KW-1185">Reference proteome</keyword>
<organism evidence="3 4">
    <name type="scientific">Nonomuraea longicatena</name>
    <dbReference type="NCBI Taxonomy" id="83682"/>
    <lineage>
        <taxon>Bacteria</taxon>
        <taxon>Bacillati</taxon>
        <taxon>Actinomycetota</taxon>
        <taxon>Actinomycetes</taxon>
        <taxon>Streptosporangiales</taxon>
        <taxon>Streptosporangiaceae</taxon>
        <taxon>Nonomuraea</taxon>
    </lineage>
</organism>
<evidence type="ECO:0000313" key="3">
    <source>
        <dbReference type="EMBL" id="GAA0933444.1"/>
    </source>
</evidence>
<dbReference type="EMBL" id="BAAAHQ010000021">
    <property type="protein sequence ID" value="GAA0933444.1"/>
    <property type="molecule type" value="Genomic_DNA"/>
</dbReference>
<dbReference type="InterPro" id="IPR000073">
    <property type="entry name" value="AB_hydrolase_1"/>
</dbReference>